<evidence type="ECO:0000313" key="1">
    <source>
        <dbReference type="EMBL" id="KAA1099032.1"/>
    </source>
</evidence>
<name>A0A5B0PWE0_PUCGR</name>
<dbReference type="PANTHER" id="PTHR31912">
    <property type="entry name" value="IP13529P"/>
    <property type="match status" value="1"/>
</dbReference>
<protein>
    <submittedName>
        <fullName evidence="2">Uncharacterized protein</fullName>
    </submittedName>
</protein>
<reference evidence="3 4" key="1">
    <citation type="submission" date="2019-05" db="EMBL/GenBank/DDBJ databases">
        <title>Emergence of the Ug99 lineage of the wheat stem rust pathogen through somatic hybridization.</title>
        <authorList>
            <person name="Li F."/>
            <person name="Upadhyaya N.M."/>
            <person name="Sperschneider J."/>
            <person name="Matny O."/>
            <person name="Nguyen-Phuc H."/>
            <person name="Mago R."/>
            <person name="Raley C."/>
            <person name="Miller M.E."/>
            <person name="Silverstein K.A.T."/>
            <person name="Henningsen E."/>
            <person name="Hirsch C.D."/>
            <person name="Visser B."/>
            <person name="Pretorius Z.A."/>
            <person name="Steffenson B.J."/>
            <person name="Schwessinger B."/>
            <person name="Dodds P.N."/>
            <person name="Figueroa M."/>
        </authorList>
    </citation>
    <scope>NUCLEOTIDE SEQUENCE [LARGE SCALE GENOMIC DNA]</scope>
    <source>
        <strain evidence="2">21-0</strain>
        <strain evidence="1 4">Ug99</strain>
    </source>
</reference>
<dbReference type="OrthoDB" id="2506087at2759"/>
<keyword evidence="3" id="KW-1185">Reference proteome</keyword>
<dbReference type="EMBL" id="VDEP01000344">
    <property type="protein sequence ID" value="KAA1099032.1"/>
    <property type="molecule type" value="Genomic_DNA"/>
</dbReference>
<organism evidence="2 3">
    <name type="scientific">Puccinia graminis f. sp. tritici</name>
    <dbReference type="NCBI Taxonomy" id="56615"/>
    <lineage>
        <taxon>Eukaryota</taxon>
        <taxon>Fungi</taxon>
        <taxon>Dikarya</taxon>
        <taxon>Basidiomycota</taxon>
        <taxon>Pucciniomycotina</taxon>
        <taxon>Pucciniomycetes</taxon>
        <taxon>Pucciniales</taxon>
        <taxon>Pucciniaceae</taxon>
        <taxon>Puccinia</taxon>
    </lineage>
</organism>
<accession>A0A5B0PWE0</accession>
<dbReference type="Proteomes" id="UP000324748">
    <property type="component" value="Unassembled WGS sequence"/>
</dbReference>
<evidence type="ECO:0000313" key="3">
    <source>
        <dbReference type="Proteomes" id="UP000324748"/>
    </source>
</evidence>
<dbReference type="EMBL" id="VSWC01000041">
    <property type="protein sequence ID" value="KAA1104859.1"/>
    <property type="molecule type" value="Genomic_DNA"/>
</dbReference>
<dbReference type="PANTHER" id="PTHR31912:SF34">
    <property type="entry name" value="NOTOCHORD-RELATED PROTEIN"/>
    <property type="match status" value="1"/>
</dbReference>
<dbReference type="Proteomes" id="UP000325313">
    <property type="component" value="Unassembled WGS sequence"/>
</dbReference>
<evidence type="ECO:0000313" key="4">
    <source>
        <dbReference type="Proteomes" id="UP000325313"/>
    </source>
</evidence>
<proteinExistence type="predicted"/>
<evidence type="ECO:0000313" key="2">
    <source>
        <dbReference type="EMBL" id="KAA1104859.1"/>
    </source>
</evidence>
<comment type="caution">
    <text evidence="2">The sequence shown here is derived from an EMBL/GenBank/DDBJ whole genome shotgun (WGS) entry which is preliminary data.</text>
</comment>
<sequence length="230" mass="26644">MKKTKESSKKLWTHAKETLNKEKLDKESAKLGVRDQINRTFCKKLFEFDAEKIDLLENEQELPDHMDQEIPQDIMDMEENEFSRMFNPFLELKGFDMVRDTPVEVLHVFLLGAAIESGLNVQHNCYRSACELTETDTETVERRKSTKKTQELTHNDTEHYIINIASLSSAALHRRISDLASRLIQPLEWIDTMHNGIRKWDAISEKKENALARKRNKLAASTSAVDPNLM</sequence>
<dbReference type="AlphaFoldDB" id="A0A5B0PWE0"/>
<gene>
    <name evidence="2" type="ORF">PGT21_033160</name>
    <name evidence="1" type="ORF">PGTUg99_021158</name>
</gene>